<proteinExistence type="predicted"/>
<reference evidence="2 3" key="1">
    <citation type="submission" date="2019-09" db="EMBL/GenBank/DDBJ databases">
        <authorList>
            <person name="Duangmal K."/>
            <person name="Teo W.F.A."/>
            <person name="Lipun K."/>
        </authorList>
    </citation>
    <scope>NUCLEOTIDE SEQUENCE [LARGE SCALE GENOMIC DNA]</scope>
    <source>
        <strain evidence="2 3">K1PN6</strain>
    </source>
</reference>
<evidence type="ECO:0000313" key="2">
    <source>
        <dbReference type="EMBL" id="MPY51072.1"/>
    </source>
</evidence>
<dbReference type="AlphaFoldDB" id="A0A5N8WVH5"/>
<comment type="caution">
    <text evidence="2">The sequence shown here is derived from an EMBL/GenBank/DDBJ whole genome shotgun (WGS) entry which is preliminary data.</text>
</comment>
<sequence length="80" mass="8962">MTRSVLRYVKHRITQRPDIEVTFQAECQTCEWKARPSTDGTTVDVECMSHTGRTGRPGLRSTCTSFAMVTRVGIEAVSAR</sequence>
<evidence type="ECO:0000313" key="3">
    <source>
        <dbReference type="Proteomes" id="UP000373149"/>
    </source>
</evidence>
<dbReference type="EMBL" id="VMNX01000082">
    <property type="protein sequence ID" value="MPY51072.1"/>
    <property type="molecule type" value="Genomic_DNA"/>
</dbReference>
<name>A0A5N8WVH5_9ACTN</name>
<keyword evidence="3" id="KW-1185">Reference proteome</keyword>
<organism evidence="2 3">
    <name type="scientific">Streptomyces acidicola</name>
    <dbReference type="NCBI Taxonomy" id="2596892"/>
    <lineage>
        <taxon>Bacteria</taxon>
        <taxon>Bacillati</taxon>
        <taxon>Actinomycetota</taxon>
        <taxon>Actinomycetes</taxon>
        <taxon>Kitasatosporales</taxon>
        <taxon>Streptomycetaceae</taxon>
        <taxon>Streptomyces</taxon>
    </lineage>
</organism>
<protein>
    <recommendedName>
        <fullName evidence="1">DUF7848 domain-containing protein</fullName>
    </recommendedName>
</protein>
<dbReference type="Proteomes" id="UP000373149">
    <property type="component" value="Unassembled WGS sequence"/>
</dbReference>
<feature type="domain" description="DUF7848" evidence="1">
    <location>
        <begin position="1"/>
        <end position="69"/>
    </location>
</feature>
<gene>
    <name evidence="2" type="ORF">FPZ41_21810</name>
</gene>
<accession>A0A5N8WVH5</accession>
<dbReference type="InterPro" id="IPR057170">
    <property type="entry name" value="DUF7848"/>
</dbReference>
<evidence type="ECO:0000259" key="1">
    <source>
        <dbReference type="Pfam" id="PF25232"/>
    </source>
</evidence>
<dbReference type="Pfam" id="PF25232">
    <property type="entry name" value="DUF7848"/>
    <property type="match status" value="1"/>
</dbReference>